<evidence type="ECO:0000259" key="18">
    <source>
        <dbReference type="Pfam" id="PF07992"/>
    </source>
</evidence>
<evidence type="ECO:0000256" key="14">
    <source>
        <dbReference type="PIRSR" id="PIRSR000350-4"/>
    </source>
</evidence>
<organism evidence="19 20">
    <name type="scientific">Serendipita vermifera MAFF 305830</name>
    <dbReference type="NCBI Taxonomy" id="933852"/>
    <lineage>
        <taxon>Eukaryota</taxon>
        <taxon>Fungi</taxon>
        <taxon>Dikarya</taxon>
        <taxon>Basidiomycota</taxon>
        <taxon>Agaricomycotina</taxon>
        <taxon>Agaricomycetes</taxon>
        <taxon>Sebacinales</taxon>
        <taxon>Serendipitaceae</taxon>
        <taxon>Serendipita</taxon>
    </lineage>
</organism>
<dbReference type="GO" id="GO:0034599">
    <property type="term" value="P:cellular response to oxidative stress"/>
    <property type="evidence" value="ECO:0007669"/>
    <property type="project" value="TreeGrafter"/>
</dbReference>
<feature type="binding site" evidence="13">
    <location>
        <position position="122"/>
    </location>
    <ligand>
        <name>FAD</name>
        <dbReference type="ChEBI" id="CHEBI:57692"/>
    </ligand>
</feature>
<feature type="domain" description="Pyridine nucleotide-disulphide oxidoreductase dimerisation" evidence="17">
    <location>
        <begin position="357"/>
        <end position="468"/>
    </location>
</feature>
<dbReference type="GO" id="GO:0045454">
    <property type="term" value="P:cell redox homeostasis"/>
    <property type="evidence" value="ECO:0007669"/>
    <property type="project" value="InterPro"/>
</dbReference>
<keyword evidence="20" id="KW-1185">Reference proteome</keyword>
<dbReference type="GO" id="GO:0050660">
    <property type="term" value="F:flavin adenine dinucleotide binding"/>
    <property type="evidence" value="ECO:0007669"/>
    <property type="project" value="InterPro"/>
</dbReference>
<dbReference type="FunFam" id="3.30.390.30:FF:000003">
    <property type="entry name" value="Glutathione reductase"/>
    <property type="match status" value="1"/>
</dbReference>
<dbReference type="PANTHER" id="PTHR42737:SF2">
    <property type="entry name" value="GLUTATHIONE REDUCTASE"/>
    <property type="match status" value="1"/>
</dbReference>
<dbReference type="InterPro" id="IPR006322">
    <property type="entry name" value="Glutathione_Rdtase_euk/bac"/>
</dbReference>
<dbReference type="InterPro" id="IPR023753">
    <property type="entry name" value="FAD/NAD-binding_dom"/>
</dbReference>
<dbReference type="InterPro" id="IPR001100">
    <property type="entry name" value="Pyr_nuc-diS_OxRdtase"/>
</dbReference>
<evidence type="ECO:0000313" key="20">
    <source>
        <dbReference type="Proteomes" id="UP000054097"/>
    </source>
</evidence>
<evidence type="ECO:0000256" key="2">
    <source>
        <dbReference type="ARBA" id="ARBA00011738"/>
    </source>
</evidence>
<evidence type="ECO:0000256" key="11">
    <source>
        <dbReference type="ARBA" id="ARBA00056905"/>
    </source>
</evidence>
<dbReference type="PRINTS" id="PR00368">
    <property type="entry name" value="FADPNR"/>
</dbReference>
<dbReference type="GO" id="GO:0050661">
    <property type="term" value="F:NADP binding"/>
    <property type="evidence" value="ECO:0007669"/>
    <property type="project" value="InterPro"/>
</dbReference>
<feature type="active site" description="Proton acceptor" evidence="12">
    <location>
        <position position="458"/>
    </location>
</feature>
<dbReference type="NCBIfam" id="TIGR01421">
    <property type="entry name" value="gluta_reduc_1"/>
    <property type="match status" value="1"/>
</dbReference>
<dbReference type="FunFam" id="3.50.50.60:FF:000235">
    <property type="entry name" value="Glutathione reductase"/>
    <property type="match status" value="1"/>
</dbReference>
<sequence length="469" mass="51329">MPPVTSPSQDKYDYVIIGGGSGASGSGRRAAIYGKKVAVVEATGVLGGCCVKVGCIPKKIMWYAADMADKLRNASGYNYPPVQHTFDWETFKPRRDAYVKNLTDSYARNFGKDGVEYHDGWGRFKDEHTVEVTRHDGSTYELKADYICIATGSRPTMPSESKIPGAKLGINSDGFFEIEKQPKKMVVVGAGYIALELSGVLNALGTETHMIIRGDTVLRTFDPMIQDTITNWTEHTGVKIHRKTNVVKVEGTRVGEPVKVHLDSGDVIEADYLLWAIGREPVTEDCGLDKVGVKVDPKGNVIVDEWQATNVPNIFSIGDCQGKALLTPVAIAAGRRISNRLFGPAQFKDDKLSYENIPSVVFSHPPIGTVGLTEPEARKKFGDSVKTYNAKFKSMFFDFVDDDHKEPTVYKLIVHGPDEKVVGLHMVGAGSDEAIQGFSVAVKMGATKKNFDDTCAIHPTSTEEIVTMR</sequence>
<dbReference type="PROSITE" id="PS00076">
    <property type="entry name" value="PYRIDINE_REDOX_1"/>
    <property type="match status" value="1"/>
</dbReference>
<dbReference type="NCBIfam" id="NF004776">
    <property type="entry name" value="PRK06116.1"/>
    <property type="match status" value="1"/>
</dbReference>
<dbReference type="GO" id="GO:0005829">
    <property type="term" value="C:cytosol"/>
    <property type="evidence" value="ECO:0007669"/>
    <property type="project" value="TreeGrafter"/>
</dbReference>
<keyword evidence="13" id="KW-0547">Nucleotide-binding</keyword>
<dbReference type="PIRSF" id="PIRSF000350">
    <property type="entry name" value="Mercury_reductase_MerA"/>
    <property type="match status" value="1"/>
</dbReference>
<dbReference type="Gene3D" id="3.50.50.60">
    <property type="entry name" value="FAD/NAD(P)-binding domain"/>
    <property type="match status" value="2"/>
</dbReference>
<dbReference type="InterPro" id="IPR004099">
    <property type="entry name" value="Pyr_nucl-diS_OxRdtase_dimer"/>
</dbReference>
<keyword evidence="16" id="KW-0521">NADP</keyword>
<evidence type="ECO:0000313" key="19">
    <source>
        <dbReference type="EMBL" id="KIM29123.1"/>
    </source>
</evidence>
<dbReference type="Gene3D" id="3.30.390.30">
    <property type="match status" value="1"/>
</dbReference>
<gene>
    <name evidence="19" type="ORF">M408DRAFT_329126</name>
</gene>
<reference evidence="20" key="2">
    <citation type="submission" date="2015-01" db="EMBL/GenBank/DDBJ databases">
        <title>Evolutionary Origins and Diversification of the Mycorrhizal Mutualists.</title>
        <authorList>
            <consortium name="DOE Joint Genome Institute"/>
            <consortium name="Mycorrhizal Genomics Consortium"/>
            <person name="Kohler A."/>
            <person name="Kuo A."/>
            <person name="Nagy L.G."/>
            <person name="Floudas D."/>
            <person name="Copeland A."/>
            <person name="Barry K.W."/>
            <person name="Cichocki N."/>
            <person name="Veneault-Fourrey C."/>
            <person name="LaButti K."/>
            <person name="Lindquist E.A."/>
            <person name="Lipzen A."/>
            <person name="Lundell T."/>
            <person name="Morin E."/>
            <person name="Murat C."/>
            <person name="Riley R."/>
            <person name="Ohm R."/>
            <person name="Sun H."/>
            <person name="Tunlid A."/>
            <person name="Henrissat B."/>
            <person name="Grigoriev I.V."/>
            <person name="Hibbett D.S."/>
            <person name="Martin F."/>
        </authorList>
    </citation>
    <scope>NUCLEOTIDE SEQUENCE [LARGE SCALE GENOMIC DNA]</scope>
    <source>
        <strain evidence="20">MAFF 305830</strain>
    </source>
</reference>
<feature type="disulfide bond" description="Redox-active" evidence="14">
    <location>
        <begin position="50"/>
        <end position="55"/>
    </location>
</feature>
<keyword evidence="8" id="KW-1015">Disulfide bond</keyword>
<evidence type="ECO:0000256" key="1">
    <source>
        <dbReference type="ARBA" id="ARBA00007532"/>
    </source>
</evidence>
<evidence type="ECO:0000256" key="10">
    <source>
        <dbReference type="ARBA" id="ARBA00049142"/>
    </source>
</evidence>
<evidence type="ECO:0000256" key="8">
    <source>
        <dbReference type="ARBA" id="ARBA00023157"/>
    </source>
</evidence>
<keyword evidence="16" id="KW-0963">Cytoplasm</keyword>
<dbReference type="SUPFAM" id="SSF55424">
    <property type="entry name" value="FAD/NAD-linked reductases, dimerisation (C-terminal) domain"/>
    <property type="match status" value="1"/>
</dbReference>
<evidence type="ECO:0000256" key="13">
    <source>
        <dbReference type="PIRSR" id="PIRSR000350-3"/>
    </source>
</evidence>
<dbReference type="GO" id="GO:0005739">
    <property type="term" value="C:mitochondrion"/>
    <property type="evidence" value="ECO:0007669"/>
    <property type="project" value="TreeGrafter"/>
</dbReference>
<dbReference type="InterPro" id="IPR012999">
    <property type="entry name" value="Pyr_OxRdtase_I_AS"/>
</dbReference>
<keyword evidence="5 15" id="KW-0285">Flavoprotein</keyword>
<keyword evidence="9 15" id="KW-0676">Redox-active center</keyword>
<dbReference type="PANTHER" id="PTHR42737">
    <property type="entry name" value="GLUTATHIONE REDUCTASE"/>
    <property type="match status" value="1"/>
</dbReference>
<evidence type="ECO:0000256" key="3">
    <source>
        <dbReference type="ARBA" id="ARBA00012607"/>
    </source>
</evidence>
<dbReference type="OrthoDB" id="5956163at2759"/>
<dbReference type="EC" id="1.8.1.7" evidence="3 16"/>
<keyword evidence="13" id="KW-0520">NAD</keyword>
<dbReference type="InterPro" id="IPR016156">
    <property type="entry name" value="FAD/NAD-linked_Rdtase_dimer_sf"/>
</dbReference>
<feature type="binding site" evidence="13">
    <location>
        <position position="59"/>
    </location>
    <ligand>
        <name>FAD</name>
        <dbReference type="ChEBI" id="CHEBI:57692"/>
    </ligand>
</feature>
<dbReference type="AlphaFoldDB" id="A0A0C2WSN5"/>
<dbReference type="EMBL" id="KN824290">
    <property type="protein sequence ID" value="KIM29123.1"/>
    <property type="molecule type" value="Genomic_DNA"/>
</dbReference>
<evidence type="ECO:0000256" key="7">
    <source>
        <dbReference type="ARBA" id="ARBA00023002"/>
    </source>
</evidence>
<comment type="similarity">
    <text evidence="1 15">Belongs to the class-I pyridine nucleotide-disulfide oxidoreductase family.</text>
</comment>
<reference evidence="19 20" key="1">
    <citation type="submission" date="2014-04" db="EMBL/GenBank/DDBJ databases">
        <authorList>
            <consortium name="DOE Joint Genome Institute"/>
            <person name="Kuo A."/>
            <person name="Zuccaro A."/>
            <person name="Kohler A."/>
            <person name="Nagy L.G."/>
            <person name="Floudas D."/>
            <person name="Copeland A."/>
            <person name="Barry K.W."/>
            <person name="Cichocki N."/>
            <person name="Veneault-Fourrey C."/>
            <person name="LaButti K."/>
            <person name="Lindquist E.A."/>
            <person name="Lipzen A."/>
            <person name="Lundell T."/>
            <person name="Morin E."/>
            <person name="Murat C."/>
            <person name="Sun H."/>
            <person name="Tunlid A."/>
            <person name="Henrissat B."/>
            <person name="Grigoriev I.V."/>
            <person name="Hibbett D.S."/>
            <person name="Martin F."/>
            <person name="Nordberg H.P."/>
            <person name="Cantor M.N."/>
            <person name="Hua S.X."/>
        </authorList>
    </citation>
    <scope>NUCLEOTIDE SEQUENCE [LARGE SCALE GENOMIC DNA]</scope>
    <source>
        <strain evidence="19 20">MAFF 305830</strain>
    </source>
</reference>
<dbReference type="HOGENOM" id="CLU_016755_2_2_1"/>
<dbReference type="GO" id="GO:0006749">
    <property type="term" value="P:glutathione metabolic process"/>
    <property type="evidence" value="ECO:0007669"/>
    <property type="project" value="InterPro"/>
</dbReference>
<evidence type="ECO:0000256" key="4">
    <source>
        <dbReference type="ARBA" id="ARBA00017111"/>
    </source>
</evidence>
<comment type="function">
    <text evidence="11 16">Catalyzes the reduction of glutathione disulfide (GSSG) to reduced glutathione (GSH). Constitutes the major mechanism to maintain a high GSH:GSSG ratio in the cytosol.</text>
</comment>
<keyword evidence="7 15" id="KW-0560">Oxidoreductase</keyword>
<evidence type="ECO:0000256" key="6">
    <source>
        <dbReference type="ARBA" id="ARBA00022827"/>
    </source>
</evidence>
<proteinExistence type="inferred from homology"/>
<evidence type="ECO:0000256" key="15">
    <source>
        <dbReference type="RuleBase" id="RU003691"/>
    </source>
</evidence>
<dbReference type="Pfam" id="PF07992">
    <property type="entry name" value="Pyr_redox_2"/>
    <property type="match status" value="1"/>
</dbReference>
<evidence type="ECO:0000256" key="16">
    <source>
        <dbReference type="RuleBase" id="RU365016"/>
    </source>
</evidence>
<feature type="binding site" evidence="13">
    <location>
        <position position="319"/>
    </location>
    <ligand>
        <name>FAD</name>
        <dbReference type="ChEBI" id="CHEBI:57692"/>
    </ligand>
</feature>
<comment type="subunit">
    <text evidence="2">Homodimer.</text>
</comment>
<feature type="binding site" evidence="13">
    <location>
        <begin position="151"/>
        <end position="153"/>
    </location>
    <ligand>
        <name>FAD</name>
        <dbReference type="ChEBI" id="CHEBI:57692"/>
    </ligand>
</feature>
<dbReference type="Pfam" id="PF02852">
    <property type="entry name" value="Pyr_redox_dim"/>
    <property type="match status" value="1"/>
</dbReference>
<evidence type="ECO:0000256" key="9">
    <source>
        <dbReference type="ARBA" id="ARBA00023284"/>
    </source>
</evidence>
<dbReference type="GO" id="GO:0004362">
    <property type="term" value="F:glutathione-disulfide reductase (NADPH) activity"/>
    <property type="evidence" value="ECO:0007669"/>
    <property type="project" value="UniProtKB-EC"/>
</dbReference>
<comment type="cofactor">
    <cofactor evidence="13">
        <name>FAD</name>
        <dbReference type="ChEBI" id="CHEBI:57692"/>
    </cofactor>
    <text evidence="13">Binds 1 FAD per subunit.</text>
</comment>
<comment type="catalytic activity">
    <reaction evidence="10 16">
        <text>2 glutathione + NADP(+) = glutathione disulfide + NADPH + H(+)</text>
        <dbReference type="Rhea" id="RHEA:11740"/>
        <dbReference type="ChEBI" id="CHEBI:15378"/>
        <dbReference type="ChEBI" id="CHEBI:57783"/>
        <dbReference type="ChEBI" id="CHEBI:57925"/>
        <dbReference type="ChEBI" id="CHEBI:58297"/>
        <dbReference type="ChEBI" id="CHEBI:58349"/>
        <dbReference type="EC" id="1.8.1.7"/>
    </reaction>
</comment>
<comment type="subcellular location">
    <subcellularLocation>
        <location evidence="16">Cytoplasm</location>
    </subcellularLocation>
</comment>
<feature type="binding site" evidence="13">
    <location>
        <begin position="189"/>
        <end position="196"/>
    </location>
    <ligand>
        <name>NAD(+)</name>
        <dbReference type="ChEBI" id="CHEBI:57540"/>
    </ligand>
</feature>
<dbReference type="InterPro" id="IPR036188">
    <property type="entry name" value="FAD/NAD-bd_sf"/>
</dbReference>
<dbReference type="STRING" id="933852.A0A0C2WSN5"/>
<dbReference type="SUPFAM" id="SSF51905">
    <property type="entry name" value="FAD/NAD(P)-binding domain"/>
    <property type="match status" value="1"/>
</dbReference>
<evidence type="ECO:0000256" key="12">
    <source>
        <dbReference type="PIRSR" id="PIRSR000350-2"/>
    </source>
</evidence>
<evidence type="ECO:0000256" key="5">
    <source>
        <dbReference type="ARBA" id="ARBA00022630"/>
    </source>
</evidence>
<accession>A0A0C2WSN5</accession>
<evidence type="ECO:0000259" key="17">
    <source>
        <dbReference type="Pfam" id="PF02852"/>
    </source>
</evidence>
<protein>
    <recommendedName>
        <fullName evidence="4 16">Glutathione reductase</fullName>
        <ecNumber evidence="3 16">1.8.1.7</ecNumber>
    </recommendedName>
</protein>
<keyword evidence="6 13" id="KW-0274">FAD</keyword>
<name>A0A0C2WSN5_SERVB</name>
<feature type="domain" description="FAD/NAD(P)-binding" evidence="18">
    <location>
        <begin position="12"/>
        <end position="334"/>
    </location>
</feature>
<dbReference type="InterPro" id="IPR046952">
    <property type="entry name" value="GSHR/TRXR-like"/>
</dbReference>
<feature type="binding site" evidence="13">
    <location>
        <position position="278"/>
    </location>
    <ligand>
        <name>NAD(+)</name>
        <dbReference type="ChEBI" id="CHEBI:57540"/>
    </ligand>
</feature>
<dbReference type="Proteomes" id="UP000054097">
    <property type="component" value="Unassembled WGS sequence"/>
</dbReference>
<dbReference type="PRINTS" id="PR00411">
    <property type="entry name" value="PNDRDTASEI"/>
</dbReference>